<gene>
    <name evidence="1" type="ORF">SASPL_113354</name>
</gene>
<keyword evidence="2" id="KW-1185">Reference proteome</keyword>
<accession>A0A8X8Y4G5</accession>
<reference evidence="1" key="1">
    <citation type="submission" date="2018-01" db="EMBL/GenBank/DDBJ databases">
        <authorList>
            <person name="Mao J.F."/>
        </authorList>
    </citation>
    <scope>NUCLEOTIDE SEQUENCE</scope>
    <source>
        <strain evidence="1">Huo1</strain>
        <tissue evidence="1">Leaf</tissue>
    </source>
</reference>
<organism evidence="1">
    <name type="scientific">Salvia splendens</name>
    <name type="common">Scarlet sage</name>
    <dbReference type="NCBI Taxonomy" id="180675"/>
    <lineage>
        <taxon>Eukaryota</taxon>
        <taxon>Viridiplantae</taxon>
        <taxon>Streptophyta</taxon>
        <taxon>Embryophyta</taxon>
        <taxon>Tracheophyta</taxon>
        <taxon>Spermatophyta</taxon>
        <taxon>Magnoliopsida</taxon>
        <taxon>eudicotyledons</taxon>
        <taxon>Gunneridae</taxon>
        <taxon>Pentapetalae</taxon>
        <taxon>asterids</taxon>
        <taxon>lamiids</taxon>
        <taxon>Lamiales</taxon>
        <taxon>Lamiaceae</taxon>
        <taxon>Nepetoideae</taxon>
        <taxon>Mentheae</taxon>
        <taxon>Salviinae</taxon>
        <taxon>Salvia</taxon>
        <taxon>Salvia subgen. Calosphace</taxon>
        <taxon>core Calosphace</taxon>
    </lineage>
</organism>
<dbReference type="AlphaFoldDB" id="A0A8X8Y4G5"/>
<evidence type="ECO:0000313" key="2">
    <source>
        <dbReference type="Proteomes" id="UP000298416"/>
    </source>
</evidence>
<proteinExistence type="predicted"/>
<dbReference type="PANTHER" id="PTHR46368">
    <property type="match status" value="1"/>
</dbReference>
<dbReference type="PANTHER" id="PTHR46368:SF19">
    <property type="entry name" value="GFO_IDH_MOCA-LIKE OXIDOREDUCTASE N-TERMINAL DOMAIN-CONTAINING PROTEIN"/>
    <property type="match status" value="1"/>
</dbReference>
<sequence length="69" mass="7638">MGSVPSNTLLCLPQEVLMVKEFSRLVGSIKYDGAKPEKKWPTLSRKTQLVLDAVKASIDKGYETVEIIS</sequence>
<dbReference type="Proteomes" id="UP000298416">
    <property type="component" value="Unassembled WGS sequence"/>
</dbReference>
<protein>
    <submittedName>
        <fullName evidence="1">Uncharacterized protein</fullName>
    </submittedName>
</protein>
<reference evidence="1" key="2">
    <citation type="submission" date="2020-08" db="EMBL/GenBank/DDBJ databases">
        <title>Plant Genome Project.</title>
        <authorList>
            <person name="Zhang R.-G."/>
        </authorList>
    </citation>
    <scope>NUCLEOTIDE SEQUENCE</scope>
    <source>
        <strain evidence="1">Huo1</strain>
        <tissue evidence="1">Leaf</tissue>
    </source>
</reference>
<comment type="caution">
    <text evidence="1">The sequence shown here is derived from an EMBL/GenBank/DDBJ whole genome shotgun (WGS) entry which is preliminary data.</text>
</comment>
<dbReference type="Gene3D" id="3.30.360.10">
    <property type="entry name" value="Dihydrodipicolinate Reductase, domain 2"/>
    <property type="match status" value="1"/>
</dbReference>
<dbReference type="EMBL" id="PNBA02000005">
    <property type="protein sequence ID" value="KAG6422971.1"/>
    <property type="molecule type" value="Genomic_DNA"/>
</dbReference>
<evidence type="ECO:0000313" key="1">
    <source>
        <dbReference type="EMBL" id="KAG6422971.1"/>
    </source>
</evidence>
<name>A0A8X8Y4G5_SALSN</name>